<dbReference type="SUPFAM" id="SSF47923">
    <property type="entry name" value="Ypt/Rab-GAP domain of gyp1p"/>
    <property type="match status" value="2"/>
</dbReference>
<feature type="region of interest" description="Disordered" evidence="1">
    <location>
        <begin position="589"/>
        <end position="643"/>
    </location>
</feature>
<feature type="region of interest" description="Disordered" evidence="1">
    <location>
        <begin position="1514"/>
        <end position="1543"/>
    </location>
</feature>
<feature type="compositionally biased region" description="Polar residues" evidence="1">
    <location>
        <begin position="507"/>
        <end position="517"/>
    </location>
</feature>
<evidence type="ECO:0000313" key="3">
    <source>
        <dbReference type="Proteomes" id="UP000077521"/>
    </source>
</evidence>
<feature type="compositionally biased region" description="Low complexity" evidence="1">
    <location>
        <begin position="1077"/>
        <end position="1102"/>
    </location>
</feature>
<feature type="region of interest" description="Disordered" evidence="1">
    <location>
        <begin position="663"/>
        <end position="1182"/>
    </location>
</feature>
<dbReference type="Proteomes" id="UP000077521">
    <property type="component" value="Unassembled WGS sequence"/>
</dbReference>
<dbReference type="FunFam" id="1.10.8.270:FF:000016">
    <property type="entry name" value="TBC1 domain family member 2A"/>
    <property type="match status" value="1"/>
</dbReference>
<feature type="compositionally biased region" description="Low complexity" evidence="1">
    <location>
        <begin position="478"/>
        <end position="492"/>
    </location>
</feature>
<feature type="compositionally biased region" description="Low complexity" evidence="1">
    <location>
        <begin position="967"/>
        <end position="978"/>
    </location>
</feature>
<evidence type="ECO:0000256" key="1">
    <source>
        <dbReference type="SAM" id="MobiDB-lite"/>
    </source>
</evidence>
<dbReference type="InterPro" id="IPR000195">
    <property type="entry name" value="Rab-GAP-TBC_dom"/>
</dbReference>
<feature type="compositionally biased region" description="Low complexity" evidence="1">
    <location>
        <begin position="101"/>
        <end position="130"/>
    </location>
</feature>
<feature type="compositionally biased region" description="Acidic residues" evidence="1">
    <location>
        <begin position="275"/>
        <end position="285"/>
    </location>
</feature>
<feature type="compositionally biased region" description="Gly residues" evidence="1">
    <location>
        <begin position="527"/>
        <end position="537"/>
    </location>
</feature>
<organism evidence="2 3">
    <name type="scientific">Tilletia indica</name>
    <dbReference type="NCBI Taxonomy" id="43049"/>
    <lineage>
        <taxon>Eukaryota</taxon>
        <taxon>Fungi</taxon>
        <taxon>Dikarya</taxon>
        <taxon>Basidiomycota</taxon>
        <taxon>Ustilaginomycotina</taxon>
        <taxon>Exobasidiomycetes</taxon>
        <taxon>Tilletiales</taxon>
        <taxon>Tilletiaceae</taxon>
        <taxon>Tilletia</taxon>
    </lineage>
</organism>
<dbReference type="Gene3D" id="1.10.10.750">
    <property type="entry name" value="Ypt/Rab-GAP domain of gyp1p, domain 1"/>
    <property type="match status" value="1"/>
</dbReference>
<feature type="compositionally biased region" description="Basic and acidic residues" evidence="1">
    <location>
        <begin position="1058"/>
        <end position="1068"/>
    </location>
</feature>
<feature type="compositionally biased region" description="Pro residues" evidence="1">
    <location>
        <begin position="1116"/>
        <end position="1129"/>
    </location>
</feature>
<protein>
    <submittedName>
        <fullName evidence="2">Uncharacterized protein</fullName>
    </submittedName>
</protein>
<reference evidence="2" key="1">
    <citation type="submission" date="2016-04" db="EMBL/GenBank/DDBJ databases">
        <authorList>
            <person name="Nguyen H.D."/>
            <person name="Samba Siva P."/>
            <person name="Cullis J."/>
            <person name="Levesque C.A."/>
            <person name="Hambleton S."/>
        </authorList>
    </citation>
    <scope>NUCLEOTIDE SEQUENCE</scope>
    <source>
        <strain evidence="2">DAOMC 236416</strain>
    </source>
</reference>
<feature type="compositionally biased region" description="Gly residues" evidence="1">
    <location>
        <begin position="904"/>
        <end position="950"/>
    </location>
</feature>
<dbReference type="PANTHER" id="PTHR47219:SF9">
    <property type="entry name" value="GTPASE ACTIVATING PROTEIN AND CENTROSOME-ASSOCIATED, ISOFORM B"/>
    <property type="match status" value="1"/>
</dbReference>
<feature type="compositionally biased region" description="Low complexity" evidence="1">
    <location>
        <begin position="735"/>
        <end position="750"/>
    </location>
</feature>
<accession>A0A177TT68</accession>
<sequence>MDAHTLTAWTRFALQKGGIGSCTALIDNPATEPEDLMFMTGEKIIVLRRLDEEGTEGEQRASTSDSNSWFLGYCEGVVGRFKGAHVQFHGKLKKPVLMRRSGASSSGHGHNSALFPPSLSPSTAAASSNSGLPGSPLRSNAAEGRVLAETFGNHNAAVMPTRNDPLSQQQQQQEQEPDVTAPLAIRRQYRTTNGALQAQAGRRIELTTPPLSDENHTNPSIDSLARSQLPSSSRSNTVMNNSNDARLVAAKANAPPADVQAVGESFRRRVADALQVEDDDNDSDDSASMLPWARDAAQGDDDSDGRRGDASDDEDQYGLSRSAPGSTRRGVRTPEHANAPNHGRLGVGGMPAPDLPTSSLYTPQRMAPVKNQGPMSESQRTLAKLTTSNLPPSPISSADSPSARTHADPSHNGVAAATPTQHRAPAQGGHQGQRRQPQMSESGMYTIAAQSSTSSRSSATAGSEDDDDDRYDEELRSESAGSFASASDSMSGSGHGLPHGAGGHKNGSGSRLTPPSTARNPQRRPGRGGAANGGGGRNGRDYAFSIYDLYGRDSVAFPNFEMHKDANRAILALANLGSAEDNGNGNLEVLDDGSVGGRISPGGESLRTDGSYRSASALSGRAQVRTPVGHRPMNPPPVTTPSVAAAAAAAAKDQAARTLHLRSLSQKRPNQAPDPRKGSVSSGNPGPGTPVLGPGGPGAQSGPPSSQGGAATLGPNGMPTKSLASSLRRQVEGAPPTNGSLTTLSSPTLSHAGAFQLPSPTGSGGPAPFDPHRRPSAPAAVVNGAAIGTGGPRPPMPGQPGSVPMANSFSGPSSGPRGMMPPPPSPGGNMSQGSGPGPVLSNMNLSGDSAGMGAAGNTSVDSGNSSNGYGPGMGMGGRTHSQSPSYSGGQMMGGNGMRGPSPGPGQGQGPMMGQGQGPMMGQGQGPMMGQGQGPMMGQGQGQGPMMGPGQGPMQMQPGGFPGGPGFVPGQPMPMMAGPGRMGGAPGFPMNGPGSSPNGMLARTPSPMVPGGSMQSPPFAPMNMNGPLPGSPGMGPMQLNGMMMGGAGARGSGGPVRASSDRLPDRESGRGSALLRKNPSNPHPSSSSRGSGFPNGPNGVPGLPGNGPMPGWNNSGPPAPGAGFGPPPTPGGGSNLAAPSLRGGPGDMSRSPSPFSANGGGPTRSGAPSMRSVKGAESKPIDAAAAGGPPLAFDKSGFILGSQVQVPGIGPVPEDRDVIDKWDAMLREGDLVAAKKSRKVKKMCQLGIPGSMRAPVWLFLSNSAVRRRPGLFEQLCKQSQEKKARKGNETVYDSIEKDVERCYPDHRLFIGKESAGRKDLEAILKAYAQYNPVVGYTQGLGLIVGLFLMYMPAEDAFWLLCALLRDVHMEGYYTDNMKQLHIDGVVFGQLLQSMDPEVHARLNSWGIEPINYVPNWFLPMFSRILPWETVMRVWDTFFFEGPIWVVRVSLAIIRIIREPLMACKDYDTALTMLLHPPPANLTPDNVLGCALSVKLKDGEVRKLSRTASKLVRQSNALTERGRSASRATDRHSISARSLSMPAKR</sequence>
<dbReference type="Gene3D" id="1.10.8.270">
    <property type="entry name" value="putative rabgap domain of human tbc1 domain family member 14 like domains"/>
    <property type="match status" value="1"/>
</dbReference>
<feature type="compositionally biased region" description="Polar residues" evidence="1">
    <location>
        <begin position="217"/>
        <end position="239"/>
    </location>
</feature>
<feature type="compositionally biased region" description="Polar residues" evidence="1">
    <location>
        <begin position="373"/>
        <end position="390"/>
    </location>
</feature>
<dbReference type="Pfam" id="PF00566">
    <property type="entry name" value="RabGAP-TBC"/>
    <property type="match status" value="1"/>
</dbReference>
<feature type="compositionally biased region" description="Acidic residues" evidence="1">
    <location>
        <begin position="463"/>
        <end position="472"/>
    </location>
</feature>
<dbReference type="InterPro" id="IPR050302">
    <property type="entry name" value="Rab_GAP_TBC_domain"/>
</dbReference>
<dbReference type="PANTHER" id="PTHR47219">
    <property type="entry name" value="RAB GTPASE-ACTIVATING PROTEIN 1-LIKE"/>
    <property type="match status" value="1"/>
</dbReference>
<feature type="region of interest" description="Disordered" evidence="1">
    <location>
        <begin position="274"/>
        <end position="538"/>
    </location>
</feature>
<comment type="caution">
    <text evidence="2">The sequence shown here is derived from an EMBL/GenBank/DDBJ whole genome shotgun (WGS) entry which is preliminary data.</text>
</comment>
<name>A0A177TT68_9BASI</name>
<gene>
    <name evidence="2" type="ORF">A4X13_0g7093</name>
</gene>
<feature type="region of interest" description="Disordered" evidence="1">
    <location>
        <begin position="156"/>
        <end position="239"/>
    </location>
</feature>
<reference evidence="2" key="2">
    <citation type="journal article" date="2019" name="IMA Fungus">
        <title>Genome sequencing and comparison of five Tilletia species to identify candidate genes for the detection of regulated species infecting wheat.</title>
        <authorList>
            <person name="Nguyen H.D.T."/>
            <person name="Sultana T."/>
            <person name="Kesanakurti P."/>
            <person name="Hambleton S."/>
        </authorList>
    </citation>
    <scope>NUCLEOTIDE SEQUENCE</scope>
    <source>
        <strain evidence="2">DAOMC 236416</strain>
    </source>
</reference>
<dbReference type="Gene3D" id="1.10.472.80">
    <property type="entry name" value="Ypt/Rab-GAP domain of gyp1p, domain 3"/>
    <property type="match status" value="1"/>
</dbReference>
<dbReference type="GO" id="GO:0031267">
    <property type="term" value="F:small GTPase binding"/>
    <property type="evidence" value="ECO:0007669"/>
    <property type="project" value="TreeGrafter"/>
</dbReference>
<dbReference type="GO" id="GO:0005096">
    <property type="term" value="F:GTPase activator activity"/>
    <property type="evidence" value="ECO:0007669"/>
    <property type="project" value="TreeGrafter"/>
</dbReference>
<feature type="compositionally biased region" description="Low complexity" evidence="1">
    <location>
        <begin position="446"/>
        <end position="462"/>
    </location>
</feature>
<feature type="compositionally biased region" description="Low complexity" evidence="1">
    <location>
        <begin position="421"/>
        <end position="438"/>
    </location>
</feature>
<feature type="compositionally biased region" description="Gly residues" evidence="1">
    <location>
        <begin position="1042"/>
        <end position="1053"/>
    </location>
</feature>
<dbReference type="SMART" id="SM00164">
    <property type="entry name" value="TBC"/>
    <property type="match status" value="1"/>
</dbReference>
<proteinExistence type="predicted"/>
<dbReference type="SUPFAM" id="SSF50044">
    <property type="entry name" value="SH3-domain"/>
    <property type="match status" value="1"/>
</dbReference>
<evidence type="ECO:0000313" key="2">
    <source>
        <dbReference type="EMBL" id="KAE8242601.1"/>
    </source>
</evidence>
<dbReference type="PROSITE" id="PS50086">
    <property type="entry name" value="TBC_RABGAP"/>
    <property type="match status" value="1"/>
</dbReference>
<feature type="compositionally biased region" description="Basic and acidic residues" evidence="1">
    <location>
        <begin position="1518"/>
        <end position="1531"/>
    </location>
</feature>
<feature type="compositionally biased region" description="Gly residues" evidence="1">
    <location>
        <begin position="493"/>
        <end position="506"/>
    </location>
</feature>
<keyword evidence="3" id="KW-1185">Reference proteome</keyword>
<feature type="region of interest" description="Disordered" evidence="1">
    <location>
        <begin position="99"/>
        <end position="139"/>
    </location>
</feature>
<dbReference type="EMBL" id="LWDF02000793">
    <property type="protein sequence ID" value="KAE8242601.1"/>
    <property type="molecule type" value="Genomic_DNA"/>
</dbReference>
<feature type="compositionally biased region" description="Low complexity" evidence="1">
    <location>
        <begin position="700"/>
        <end position="710"/>
    </location>
</feature>
<dbReference type="InterPro" id="IPR036028">
    <property type="entry name" value="SH3-like_dom_sf"/>
</dbReference>
<dbReference type="InterPro" id="IPR035969">
    <property type="entry name" value="Rab-GAP_TBC_sf"/>
</dbReference>